<dbReference type="PROSITE" id="PS00018">
    <property type="entry name" value="EF_HAND_1"/>
    <property type="match status" value="1"/>
</dbReference>
<dbReference type="OrthoDB" id="207120at2759"/>
<feature type="compositionally biased region" description="Pro residues" evidence="3">
    <location>
        <begin position="322"/>
        <end position="335"/>
    </location>
</feature>
<accession>A0A818I485</accession>
<evidence type="ECO:0000313" key="6">
    <source>
        <dbReference type="EMBL" id="CAF0809695.1"/>
    </source>
</evidence>
<dbReference type="InterPro" id="IPR018247">
    <property type="entry name" value="EF_Hand_1_Ca_BS"/>
</dbReference>
<evidence type="ECO:0000313" key="7">
    <source>
        <dbReference type="EMBL" id="CAF3519484.1"/>
    </source>
</evidence>
<evidence type="ECO:0000259" key="4">
    <source>
        <dbReference type="PROSITE" id="PS50031"/>
    </source>
</evidence>
<dbReference type="SUPFAM" id="SSF47473">
    <property type="entry name" value="EF-hand"/>
    <property type="match status" value="1"/>
</dbReference>
<dbReference type="PROSITE" id="PS50222">
    <property type="entry name" value="EF_HAND_2"/>
    <property type="match status" value="1"/>
</dbReference>
<organism evidence="7 8">
    <name type="scientific">Rotaria sordida</name>
    <dbReference type="NCBI Taxonomy" id="392033"/>
    <lineage>
        <taxon>Eukaryota</taxon>
        <taxon>Metazoa</taxon>
        <taxon>Spiralia</taxon>
        <taxon>Gnathifera</taxon>
        <taxon>Rotifera</taxon>
        <taxon>Eurotatoria</taxon>
        <taxon>Bdelloidea</taxon>
        <taxon>Philodinida</taxon>
        <taxon>Philodinidae</taxon>
        <taxon>Rotaria</taxon>
    </lineage>
</organism>
<feature type="compositionally biased region" description="Acidic residues" evidence="3">
    <location>
        <begin position="133"/>
        <end position="143"/>
    </location>
</feature>
<feature type="coiled-coil region" evidence="2">
    <location>
        <begin position="448"/>
        <end position="482"/>
    </location>
</feature>
<evidence type="ECO:0000313" key="8">
    <source>
        <dbReference type="Proteomes" id="UP000663823"/>
    </source>
</evidence>
<dbReference type="GO" id="GO:0006897">
    <property type="term" value="P:endocytosis"/>
    <property type="evidence" value="ECO:0007669"/>
    <property type="project" value="TreeGrafter"/>
</dbReference>
<gene>
    <name evidence="7" type="ORF">OTI717_LOCUS2726</name>
    <name evidence="6" type="ORF">RFH988_LOCUS4363</name>
</gene>
<dbReference type="InterPro" id="IPR002048">
    <property type="entry name" value="EF_hand_dom"/>
</dbReference>
<keyword evidence="2" id="KW-0175">Coiled coil</keyword>
<feature type="compositionally biased region" description="Low complexity" evidence="3">
    <location>
        <begin position="363"/>
        <end position="390"/>
    </location>
</feature>
<dbReference type="CDD" id="cd00052">
    <property type="entry name" value="EH"/>
    <property type="match status" value="1"/>
</dbReference>
<dbReference type="EMBL" id="CAJNOO010000113">
    <property type="protein sequence ID" value="CAF0809695.1"/>
    <property type="molecule type" value="Genomic_DNA"/>
</dbReference>
<dbReference type="InterPro" id="IPR000261">
    <property type="entry name" value="EH_dom"/>
</dbReference>
<dbReference type="PROSITE" id="PS50031">
    <property type="entry name" value="EH"/>
    <property type="match status" value="1"/>
</dbReference>
<dbReference type="Gene3D" id="1.10.238.10">
    <property type="entry name" value="EF-hand"/>
    <property type="match status" value="1"/>
</dbReference>
<evidence type="ECO:0000259" key="5">
    <source>
        <dbReference type="PROSITE" id="PS50222"/>
    </source>
</evidence>
<name>A0A818I485_9BILA</name>
<dbReference type="GO" id="GO:0005886">
    <property type="term" value="C:plasma membrane"/>
    <property type="evidence" value="ECO:0007669"/>
    <property type="project" value="TreeGrafter"/>
</dbReference>
<feature type="compositionally biased region" description="Polar residues" evidence="3">
    <location>
        <begin position="352"/>
        <end position="362"/>
    </location>
</feature>
<protein>
    <submittedName>
        <fullName evidence="7">Uncharacterized protein</fullName>
    </submittedName>
</protein>
<dbReference type="GO" id="GO:0005737">
    <property type="term" value="C:cytoplasm"/>
    <property type="evidence" value="ECO:0007669"/>
    <property type="project" value="TreeGrafter"/>
</dbReference>
<dbReference type="PANTHER" id="PTHR11216">
    <property type="entry name" value="EH DOMAIN"/>
    <property type="match status" value="1"/>
</dbReference>
<feature type="compositionally biased region" description="Low complexity" evidence="3">
    <location>
        <begin position="107"/>
        <end position="118"/>
    </location>
</feature>
<feature type="domain" description="EH" evidence="4">
    <location>
        <begin position="152"/>
        <end position="236"/>
    </location>
</feature>
<feature type="domain" description="EF-hand" evidence="5">
    <location>
        <begin position="185"/>
        <end position="220"/>
    </location>
</feature>
<dbReference type="Pfam" id="PF12763">
    <property type="entry name" value="EH"/>
    <property type="match status" value="1"/>
</dbReference>
<dbReference type="EMBL" id="CAJOAX010000137">
    <property type="protein sequence ID" value="CAF3519484.1"/>
    <property type="molecule type" value="Genomic_DNA"/>
</dbReference>
<evidence type="ECO:0000256" key="3">
    <source>
        <dbReference type="SAM" id="MobiDB-lite"/>
    </source>
</evidence>
<feature type="region of interest" description="Disordered" evidence="3">
    <location>
        <begin position="322"/>
        <end position="392"/>
    </location>
</feature>
<dbReference type="Proteomes" id="UP000663882">
    <property type="component" value="Unassembled WGS sequence"/>
</dbReference>
<dbReference type="GO" id="GO:0005509">
    <property type="term" value="F:calcium ion binding"/>
    <property type="evidence" value="ECO:0007669"/>
    <property type="project" value="InterPro"/>
</dbReference>
<keyword evidence="1" id="KW-0106">Calcium</keyword>
<evidence type="ECO:0000256" key="1">
    <source>
        <dbReference type="ARBA" id="ARBA00022837"/>
    </source>
</evidence>
<dbReference type="AlphaFoldDB" id="A0A818I485"/>
<dbReference type="SMART" id="SM00054">
    <property type="entry name" value="EFh"/>
    <property type="match status" value="1"/>
</dbReference>
<dbReference type="PANTHER" id="PTHR11216:SF174">
    <property type="entry name" value="GH06923P"/>
    <property type="match status" value="1"/>
</dbReference>
<evidence type="ECO:0000256" key="2">
    <source>
        <dbReference type="SAM" id="Coils"/>
    </source>
</evidence>
<reference evidence="7" key="1">
    <citation type="submission" date="2021-02" db="EMBL/GenBank/DDBJ databases">
        <authorList>
            <person name="Nowell W R."/>
        </authorList>
    </citation>
    <scope>NUCLEOTIDE SEQUENCE</scope>
</reference>
<dbReference type="GO" id="GO:0016197">
    <property type="term" value="P:endosomal transport"/>
    <property type="evidence" value="ECO:0007669"/>
    <property type="project" value="TreeGrafter"/>
</dbReference>
<proteinExistence type="predicted"/>
<dbReference type="SMART" id="SM00027">
    <property type="entry name" value="EH"/>
    <property type="match status" value="1"/>
</dbReference>
<comment type="caution">
    <text evidence="7">The sequence shown here is derived from an EMBL/GenBank/DDBJ whole genome shotgun (WGS) entry which is preliminary data.</text>
</comment>
<feature type="region of interest" description="Disordered" evidence="3">
    <location>
        <begin position="95"/>
        <end position="145"/>
    </location>
</feature>
<sequence length="492" mass="55007">MTTSDGVTLRHPSIPIVDAHPRLDIDTISILSSQSDSVQHLSSYVESDDEGKGLVGSNSSRLHDAINQSSSLTSTTYQNQPAAFKKDWTMYLTKTNNGNHNKHRYNNKNNNNQSSSDTSESDHNESSSSISNNDDESEQDIVDDPWTINNVQREYYTKQFKDIQPDITKVISGNIAKEFFERSRLPTSELSQIWNLSDVNHDGALSLAEFCTAMHLVVLRVNGFELPDELPLQLQPYTPLIDLSDSTTILSQTNEQTENWANFKDTKSDLKNSITTNIDDNTTSPKQFMYGPPLADNNRIVAPVPVRLSSTPPPIPPPIVVPTIKPPPPPPPPRAPGRTASVDVPHQPTLPPRTNINDTPQRNIIQTTTNNIHNNNNNNNNSSSSSTTTTPYLYNRTRPSIASTPQQSDANFLFGQIRDLLQPDHLQELASIISTPSTTTIENLHIALNQTKTRNSVLKAQLKHWEDQLTDLIDKRISLELQYKLQQQQQQP</sequence>
<dbReference type="Proteomes" id="UP000663823">
    <property type="component" value="Unassembled WGS sequence"/>
</dbReference>
<dbReference type="InterPro" id="IPR011992">
    <property type="entry name" value="EF-hand-dom_pair"/>
</dbReference>